<name>A0A0R3X3V3_HYDTA</name>
<organism evidence="4">
    <name type="scientific">Hydatigena taeniaeformis</name>
    <name type="common">Feline tapeworm</name>
    <name type="synonym">Taenia taeniaeformis</name>
    <dbReference type="NCBI Taxonomy" id="6205"/>
    <lineage>
        <taxon>Eukaryota</taxon>
        <taxon>Metazoa</taxon>
        <taxon>Spiralia</taxon>
        <taxon>Lophotrochozoa</taxon>
        <taxon>Platyhelminthes</taxon>
        <taxon>Cestoda</taxon>
        <taxon>Eucestoda</taxon>
        <taxon>Cyclophyllidea</taxon>
        <taxon>Taeniidae</taxon>
        <taxon>Hydatigera</taxon>
    </lineage>
</organism>
<evidence type="ECO:0000313" key="4">
    <source>
        <dbReference type="WBParaSite" id="TTAC_0000805001-mRNA-1"/>
    </source>
</evidence>
<dbReference type="EMBL" id="UYWX01020435">
    <property type="protein sequence ID" value="VDM32522.1"/>
    <property type="molecule type" value="Genomic_DNA"/>
</dbReference>
<sequence length="202" mass="22632">MSTFKLIALDETSSHSHGTHRRDTDFLLTNGNVYALKVDPPPRTELVRLQQIFAPLKPDHPIPEYKPRNRPYQETFNSPTPVIEIGGNGDCSRDSDEMSNYNGDSDLSTKGEAVATKLNDIIQRMETKLYSSGDDDDPCVHNPLLEEKETFKEDPSQSTYIKTSAKGAFNTLLIELVRVEHVSFTSSLTAATWFAQRRGEVA</sequence>
<feature type="compositionally biased region" description="Basic and acidic residues" evidence="1">
    <location>
        <begin position="58"/>
        <end position="67"/>
    </location>
</feature>
<evidence type="ECO:0000313" key="2">
    <source>
        <dbReference type="EMBL" id="VDM32522.1"/>
    </source>
</evidence>
<dbReference type="WBParaSite" id="TTAC_0000805001-mRNA-1">
    <property type="protein sequence ID" value="TTAC_0000805001-mRNA-1"/>
    <property type="gene ID" value="TTAC_0000805001"/>
</dbReference>
<dbReference type="AlphaFoldDB" id="A0A0R3X3V3"/>
<dbReference type="OrthoDB" id="6266229at2759"/>
<reference evidence="2 3" key="2">
    <citation type="submission" date="2018-11" db="EMBL/GenBank/DDBJ databases">
        <authorList>
            <consortium name="Pathogen Informatics"/>
        </authorList>
    </citation>
    <scope>NUCLEOTIDE SEQUENCE [LARGE SCALE GENOMIC DNA]</scope>
</reference>
<evidence type="ECO:0000256" key="1">
    <source>
        <dbReference type="SAM" id="MobiDB-lite"/>
    </source>
</evidence>
<gene>
    <name evidence="2" type="ORF">TTAC_LOCUS8035</name>
</gene>
<evidence type="ECO:0000313" key="3">
    <source>
        <dbReference type="Proteomes" id="UP000274429"/>
    </source>
</evidence>
<dbReference type="Proteomes" id="UP000274429">
    <property type="component" value="Unassembled WGS sequence"/>
</dbReference>
<keyword evidence="3" id="KW-1185">Reference proteome</keyword>
<reference evidence="4" key="1">
    <citation type="submission" date="2017-02" db="UniProtKB">
        <authorList>
            <consortium name="WormBaseParasite"/>
        </authorList>
    </citation>
    <scope>IDENTIFICATION</scope>
</reference>
<proteinExistence type="predicted"/>
<accession>A0A0R3X3V3</accession>
<protein>
    <submittedName>
        <fullName evidence="2 4">Uncharacterized protein</fullName>
    </submittedName>
</protein>
<feature type="region of interest" description="Disordered" evidence="1">
    <location>
        <begin position="58"/>
        <end position="84"/>
    </location>
</feature>